<dbReference type="AlphaFoldDB" id="A0A133UQ40"/>
<reference evidence="1 2" key="1">
    <citation type="journal article" date="2016" name="Sci. Rep.">
        <title>Metabolic traits of an uncultured archaeal lineage -MSBL1- from brine pools of the Red Sea.</title>
        <authorList>
            <person name="Mwirichia R."/>
            <person name="Alam I."/>
            <person name="Rashid M."/>
            <person name="Vinu M."/>
            <person name="Ba-Alawi W."/>
            <person name="Anthony Kamau A."/>
            <person name="Kamanda Ngugi D."/>
            <person name="Goker M."/>
            <person name="Klenk H.P."/>
            <person name="Bajic V."/>
            <person name="Stingl U."/>
        </authorList>
    </citation>
    <scope>NUCLEOTIDE SEQUENCE [LARGE SCALE GENOMIC DNA]</scope>
    <source>
        <strain evidence="1">SCGC-AAA259I09</strain>
    </source>
</reference>
<keyword evidence="2" id="KW-1185">Reference proteome</keyword>
<organism evidence="1 2">
    <name type="scientific">candidate division MSBL1 archaeon SCGC-AAA259I09</name>
    <dbReference type="NCBI Taxonomy" id="1698267"/>
    <lineage>
        <taxon>Archaea</taxon>
        <taxon>Methanobacteriati</taxon>
        <taxon>Methanobacteriota</taxon>
        <taxon>candidate division MSBL1</taxon>
    </lineage>
</organism>
<gene>
    <name evidence="1" type="ORF">AKJ37_05660</name>
</gene>
<protein>
    <submittedName>
        <fullName evidence="1">Uncharacterized protein</fullName>
    </submittedName>
</protein>
<dbReference type="Proteomes" id="UP000070463">
    <property type="component" value="Unassembled WGS sequence"/>
</dbReference>
<sequence>MQASFDNAKSWKEVSLSPIENESSWRAGIDFPNNSYVSIRCTVSDNYGNKTTQTTIAGFYGKEARQIGPWNLRLTASGDGSPSSIYFFFFFYC</sequence>
<proteinExistence type="predicted"/>
<accession>A0A133UQ40</accession>
<evidence type="ECO:0000313" key="2">
    <source>
        <dbReference type="Proteomes" id="UP000070463"/>
    </source>
</evidence>
<name>A0A133UQ40_9EURY</name>
<dbReference type="EMBL" id="LHXR01000094">
    <property type="protein sequence ID" value="KXA96260.1"/>
    <property type="molecule type" value="Genomic_DNA"/>
</dbReference>
<evidence type="ECO:0000313" key="1">
    <source>
        <dbReference type="EMBL" id="KXA96260.1"/>
    </source>
</evidence>
<comment type="caution">
    <text evidence="1">The sequence shown here is derived from an EMBL/GenBank/DDBJ whole genome shotgun (WGS) entry which is preliminary data.</text>
</comment>